<reference evidence="2" key="1">
    <citation type="submission" date="2016-11" db="UniProtKB">
        <authorList>
            <consortium name="WormBaseParasite"/>
        </authorList>
    </citation>
    <scope>IDENTIFICATION</scope>
</reference>
<dbReference type="WBParaSite" id="Csp11.Scaffold585.g4813.t1">
    <property type="protein sequence ID" value="Csp11.Scaffold585.g4813.t1"/>
    <property type="gene ID" value="Csp11.Scaffold585.g4813"/>
</dbReference>
<name>A0A1I7TDC8_9PELO</name>
<dbReference type="AlphaFoldDB" id="A0A1I7TDC8"/>
<protein>
    <submittedName>
        <fullName evidence="2">NR LBD domain-containing protein</fullName>
    </submittedName>
</protein>
<keyword evidence="1" id="KW-1185">Reference proteome</keyword>
<evidence type="ECO:0000313" key="2">
    <source>
        <dbReference type="WBParaSite" id="Csp11.Scaffold585.g4813.t1"/>
    </source>
</evidence>
<evidence type="ECO:0000313" key="1">
    <source>
        <dbReference type="Proteomes" id="UP000095282"/>
    </source>
</evidence>
<accession>A0A1I7TDC8</accession>
<proteinExistence type="predicted"/>
<organism evidence="1 2">
    <name type="scientific">Caenorhabditis tropicalis</name>
    <dbReference type="NCBI Taxonomy" id="1561998"/>
    <lineage>
        <taxon>Eukaryota</taxon>
        <taxon>Metazoa</taxon>
        <taxon>Ecdysozoa</taxon>
        <taxon>Nematoda</taxon>
        <taxon>Chromadorea</taxon>
        <taxon>Rhabditida</taxon>
        <taxon>Rhabditina</taxon>
        <taxon>Rhabditomorpha</taxon>
        <taxon>Rhabditoidea</taxon>
        <taxon>Rhabditidae</taxon>
        <taxon>Peloderinae</taxon>
        <taxon>Caenorhabditis</taxon>
    </lineage>
</organism>
<sequence length="111" mass="12973">MSLKEPPSSGIFPFYNYVNPYSTSDNESMNCEIIEQLKGLEKFIYEDAYKLEKKRIPSQNTTSIQKSNTISLRMFELFLITTLTKRLSDSLQNHMSGTKDRMIQTNFQLHH</sequence>
<dbReference type="Proteomes" id="UP000095282">
    <property type="component" value="Unplaced"/>
</dbReference>